<proteinExistence type="predicted"/>
<feature type="compositionally biased region" description="Low complexity" evidence="1">
    <location>
        <begin position="533"/>
        <end position="550"/>
    </location>
</feature>
<feature type="compositionally biased region" description="Low complexity" evidence="1">
    <location>
        <begin position="413"/>
        <end position="441"/>
    </location>
</feature>
<protein>
    <submittedName>
        <fullName evidence="2">Uncharacterized protein</fullName>
    </submittedName>
</protein>
<feature type="compositionally biased region" description="Low complexity" evidence="1">
    <location>
        <begin position="350"/>
        <end position="368"/>
    </location>
</feature>
<feature type="compositionally biased region" description="Low complexity" evidence="1">
    <location>
        <begin position="317"/>
        <end position="326"/>
    </location>
</feature>
<evidence type="ECO:0000313" key="3">
    <source>
        <dbReference type="Proteomes" id="UP000320461"/>
    </source>
</evidence>
<evidence type="ECO:0000256" key="1">
    <source>
        <dbReference type="SAM" id="MobiDB-lite"/>
    </source>
</evidence>
<comment type="caution">
    <text evidence="2">The sequence shown here is derived from an EMBL/GenBank/DDBJ whole genome shotgun (WGS) entry which is preliminary data.</text>
</comment>
<reference evidence="2 3" key="1">
    <citation type="submission" date="2019-06" db="EMBL/GenBank/DDBJ databases">
        <title>Whole genome shotgun sequence of Cellulomonas gelida NBRC 3748.</title>
        <authorList>
            <person name="Hosoyama A."/>
            <person name="Uohara A."/>
            <person name="Ohji S."/>
            <person name="Ichikawa N."/>
        </authorList>
    </citation>
    <scope>NUCLEOTIDE SEQUENCE [LARGE SCALE GENOMIC DNA]</scope>
    <source>
        <strain evidence="2 3">NBRC 3748</strain>
    </source>
</reference>
<dbReference type="EMBL" id="BJLQ01000004">
    <property type="protein sequence ID" value="GEA83290.1"/>
    <property type="molecule type" value="Genomic_DNA"/>
</dbReference>
<name>A0A4Y3KK19_9CELL</name>
<feature type="compositionally biased region" description="Low complexity" evidence="1">
    <location>
        <begin position="583"/>
        <end position="594"/>
    </location>
</feature>
<feature type="compositionally biased region" description="Low complexity" evidence="1">
    <location>
        <begin position="104"/>
        <end position="159"/>
    </location>
</feature>
<organism evidence="2 3">
    <name type="scientific">Cellulomonas gelida</name>
    <dbReference type="NCBI Taxonomy" id="1712"/>
    <lineage>
        <taxon>Bacteria</taxon>
        <taxon>Bacillati</taxon>
        <taxon>Actinomycetota</taxon>
        <taxon>Actinomycetes</taxon>
        <taxon>Micrococcales</taxon>
        <taxon>Cellulomonadaceae</taxon>
        <taxon>Cellulomonas</taxon>
    </lineage>
</organism>
<dbReference type="OrthoDB" id="3249401at2"/>
<dbReference type="RefSeq" id="WP_141368840.1">
    <property type="nucleotide sequence ID" value="NZ_BJLQ01000004.1"/>
</dbReference>
<feature type="region of interest" description="Disordered" evidence="1">
    <location>
        <begin position="104"/>
        <end position="172"/>
    </location>
</feature>
<feature type="compositionally biased region" description="Low complexity" evidence="1">
    <location>
        <begin position="633"/>
        <end position="643"/>
    </location>
</feature>
<feature type="compositionally biased region" description="Low complexity" evidence="1">
    <location>
        <begin position="374"/>
        <end position="406"/>
    </location>
</feature>
<keyword evidence="3" id="KW-1185">Reference proteome</keyword>
<accession>A0A4Y3KK19</accession>
<dbReference type="AlphaFoldDB" id="A0A4Y3KK19"/>
<dbReference type="Proteomes" id="UP000320461">
    <property type="component" value="Unassembled WGS sequence"/>
</dbReference>
<feature type="region of interest" description="Disordered" evidence="1">
    <location>
        <begin position="277"/>
        <end position="651"/>
    </location>
</feature>
<evidence type="ECO:0000313" key="2">
    <source>
        <dbReference type="EMBL" id="GEA83290.1"/>
    </source>
</evidence>
<sequence>MRKRVITAAVGVVGLVVIGLGVASATLWRADDVLVATATASTHVVVSDPGVLELGGDPATVRVTAAGSDVVAVVGRDTDVDGWVGSDPYTRVTGLSGWDALATTTGEPVVPTPGADATPDPAATGTPAPTATAPATTAATAPATAAATADPSAGATPGTDAPAEAPAQVSPAGNDNWVAEASGKGSVELVWPAQSGRWSLLAVSTGAAEPTVEISWPRVVTTPWLWPCVVVGALLALGAALVLLRGWSANRAGSWEPVHTGTVPVVPDGRPLTRRELREAAQASRGGSGQPHSGALPRVTGAQQVVPPHDEGRHASSTDPRTAPASAPAPSPMAPAAGQSAPLSRRAMRSSGTPPTATVPAVPSGAPASPNPARPAASAPGDRLSPAPTADRAAAATTERFPSVPTGGPPAPASSQPSTTSPRASSAPPVEAPPAAGTAPRATPPTARPEAATAATGPALPGPVPASPATSAGVSGRSAWGRRPGVGNDLPATPAAAPQARPEPTVAVGGPTPAPDQSPSPEHGGRTRPSWLGTAGATAASTRSVGAGPTPAGPAGGPTVSGAPGGGSVLPTPGGWIPRGPDPDASSSPARPAPTGDPGAEGTGPRPADPAGSRADAWRRAWGLPAAAEPESGGQTTDTPDQGTEPREGDR</sequence>
<gene>
    <name evidence="2" type="ORF">CGE01nite_05410</name>
</gene>
<feature type="compositionally biased region" description="Low complexity" evidence="1">
    <location>
        <begin position="448"/>
        <end position="459"/>
    </location>
</feature>
<feature type="compositionally biased region" description="Low complexity" evidence="1">
    <location>
        <begin position="491"/>
        <end position="504"/>
    </location>
</feature>